<evidence type="ECO:0000256" key="1">
    <source>
        <dbReference type="SAM" id="Phobius"/>
    </source>
</evidence>
<sequence>MSSRSNVKSKGCRVLLILIPILLENIMKAIIMSHLVTSTVTIRKKGQVSQNISKGYDNRKFQECLTSESGY</sequence>
<proteinExistence type="predicted"/>
<keyword evidence="2" id="KW-1185">Reference proteome</keyword>
<reference evidence="3" key="2">
    <citation type="submission" date="2015-08" db="UniProtKB">
        <authorList>
            <consortium name="WormBaseParasite"/>
        </authorList>
    </citation>
    <scope>IDENTIFICATION</scope>
</reference>
<protein>
    <submittedName>
        <fullName evidence="3">Secreted protein</fullName>
    </submittedName>
</protein>
<dbReference type="WBParaSite" id="SVE_0959000.1">
    <property type="protein sequence ID" value="SVE_0959000.1"/>
    <property type="gene ID" value="SVE_0959000"/>
</dbReference>
<dbReference type="AlphaFoldDB" id="A0A0K0FKM6"/>
<name>A0A0K0FKM6_STRVS</name>
<keyword evidence="1" id="KW-0812">Transmembrane</keyword>
<evidence type="ECO:0000313" key="3">
    <source>
        <dbReference type="WBParaSite" id="SVE_0959000.1"/>
    </source>
</evidence>
<feature type="transmembrane region" description="Helical" evidence="1">
    <location>
        <begin position="12"/>
        <end position="36"/>
    </location>
</feature>
<organism evidence="2 3">
    <name type="scientific">Strongyloides venezuelensis</name>
    <name type="common">Threadworm</name>
    <dbReference type="NCBI Taxonomy" id="75913"/>
    <lineage>
        <taxon>Eukaryota</taxon>
        <taxon>Metazoa</taxon>
        <taxon>Ecdysozoa</taxon>
        <taxon>Nematoda</taxon>
        <taxon>Chromadorea</taxon>
        <taxon>Rhabditida</taxon>
        <taxon>Tylenchina</taxon>
        <taxon>Panagrolaimomorpha</taxon>
        <taxon>Strongyloidoidea</taxon>
        <taxon>Strongyloididae</taxon>
        <taxon>Strongyloides</taxon>
    </lineage>
</organism>
<dbReference type="Proteomes" id="UP000035680">
    <property type="component" value="Unassembled WGS sequence"/>
</dbReference>
<reference evidence="2" key="1">
    <citation type="submission" date="2014-07" db="EMBL/GenBank/DDBJ databases">
        <authorList>
            <person name="Martin A.A"/>
            <person name="De Silva N."/>
        </authorList>
    </citation>
    <scope>NUCLEOTIDE SEQUENCE</scope>
</reference>
<evidence type="ECO:0000313" key="2">
    <source>
        <dbReference type="Proteomes" id="UP000035680"/>
    </source>
</evidence>
<keyword evidence="1" id="KW-0472">Membrane</keyword>
<keyword evidence="1" id="KW-1133">Transmembrane helix</keyword>
<accession>A0A0K0FKM6</accession>